<protein>
    <submittedName>
        <fullName evidence="6">MAPEG family protein</fullName>
    </submittedName>
</protein>
<keyword evidence="4 5" id="KW-0472">Membrane</keyword>
<dbReference type="Proteomes" id="UP000832034">
    <property type="component" value="Chromosome"/>
</dbReference>
<sequence length="127" mass="14079">MTLAYWCVFIAMFLPWLCAFYAKRVGGFAGQDNHNPRDFMLHTQGEAKRANAAQQNSFEIFPAFAAAVIIAHMTGGASQAAITFWSVLFVLSRLLYIFLYIKDMATLRSGSWMVGLVCILALFIAAA</sequence>
<comment type="subcellular location">
    <subcellularLocation>
        <location evidence="1">Membrane</location>
    </subcellularLocation>
</comment>
<feature type="transmembrane region" description="Helical" evidence="5">
    <location>
        <begin position="82"/>
        <end position="101"/>
    </location>
</feature>
<reference evidence="6" key="2">
    <citation type="journal article" date="2022" name="Res Sq">
        <title>Evolution of multicellular longitudinally dividing oral cavity symbionts (Neisseriaceae).</title>
        <authorList>
            <person name="Nyongesa S."/>
            <person name="Weber P."/>
            <person name="Bernet E."/>
            <person name="Pullido F."/>
            <person name="Nieckarz M."/>
            <person name="Delaby M."/>
            <person name="Nieves C."/>
            <person name="Viehboeck T."/>
            <person name="Krause N."/>
            <person name="Rivera-Millot A."/>
            <person name="Nakamura A."/>
            <person name="Vischer N."/>
            <person name="VanNieuwenhze M."/>
            <person name="Brun Y."/>
            <person name="Cava F."/>
            <person name="Bulgheresi S."/>
            <person name="Veyrier F."/>
        </authorList>
    </citation>
    <scope>NUCLEOTIDE SEQUENCE</scope>
    <source>
        <strain evidence="6">SAG 1488-6</strain>
    </source>
</reference>
<evidence type="ECO:0000313" key="7">
    <source>
        <dbReference type="Proteomes" id="UP000832034"/>
    </source>
</evidence>
<evidence type="ECO:0000256" key="2">
    <source>
        <dbReference type="ARBA" id="ARBA00022692"/>
    </source>
</evidence>
<dbReference type="RefSeq" id="WP_019958700.1">
    <property type="nucleotide sequence ID" value="NZ_CP091512.1"/>
</dbReference>
<dbReference type="InterPro" id="IPR023352">
    <property type="entry name" value="MAPEG-like_dom_sf"/>
</dbReference>
<dbReference type="InterPro" id="IPR001129">
    <property type="entry name" value="Membr-assoc_MAPEG"/>
</dbReference>
<feature type="transmembrane region" description="Helical" evidence="5">
    <location>
        <begin position="110"/>
        <end position="126"/>
    </location>
</feature>
<dbReference type="PANTHER" id="PTHR35371:SF1">
    <property type="entry name" value="BLR7753 PROTEIN"/>
    <property type="match status" value="1"/>
</dbReference>
<evidence type="ECO:0000256" key="5">
    <source>
        <dbReference type="SAM" id="Phobius"/>
    </source>
</evidence>
<evidence type="ECO:0000256" key="3">
    <source>
        <dbReference type="ARBA" id="ARBA00022989"/>
    </source>
</evidence>
<evidence type="ECO:0000256" key="4">
    <source>
        <dbReference type="ARBA" id="ARBA00023136"/>
    </source>
</evidence>
<dbReference type="EMBL" id="CP091512">
    <property type="protein sequence ID" value="UOO91705.1"/>
    <property type="molecule type" value="Genomic_DNA"/>
</dbReference>
<keyword evidence="2 5" id="KW-0812">Transmembrane</keyword>
<dbReference type="PANTHER" id="PTHR35371">
    <property type="entry name" value="INNER MEMBRANE PROTEIN"/>
    <property type="match status" value="1"/>
</dbReference>
<organism evidence="6 7">
    <name type="scientific">Vitreoscilla stercoraria</name>
    <dbReference type="NCBI Taxonomy" id="61"/>
    <lineage>
        <taxon>Bacteria</taxon>
        <taxon>Pseudomonadati</taxon>
        <taxon>Pseudomonadota</taxon>
        <taxon>Betaproteobacteria</taxon>
        <taxon>Neisseriales</taxon>
        <taxon>Neisseriaceae</taxon>
        <taxon>Vitreoscilla</taxon>
    </lineage>
</organism>
<accession>A0ABY4E7H9</accession>
<keyword evidence="7" id="KW-1185">Reference proteome</keyword>
<dbReference type="Pfam" id="PF01124">
    <property type="entry name" value="MAPEG"/>
    <property type="match status" value="1"/>
</dbReference>
<proteinExistence type="predicted"/>
<keyword evidence="3 5" id="KW-1133">Transmembrane helix</keyword>
<dbReference type="SUPFAM" id="SSF161084">
    <property type="entry name" value="MAPEG domain-like"/>
    <property type="match status" value="1"/>
</dbReference>
<evidence type="ECO:0000313" key="6">
    <source>
        <dbReference type="EMBL" id="UOO91705.1"/>
    </source>
</evidence>
<gene>
    <name evidence="6" type="ORF">LVJ81_08650</name>
</gene>
<evidence type="ECO:0000256" key="1">
    <source>
        <dbReference type="ARBA" id="ARBA00004370"/>
    </source>
</evidence>
<dbReference type="Gene3D" id="1.20.120.550">
    <property type="entry name" value="Membrane associated eicosanoid/glutathione metabolism-like domain"/>
    <property type="match status" value="1"/>
</dbReference>
<reference evidence="6" key="1">
    <citation type="submission" date="2021-12" db="EMBL/GenBank/DDBJ databases">
        <authorList>
            <person name="Veyrier F.J."/>
        </authorList>
    </citation>
    <scope>NUCLEOTIDE SEQUENCE</scope>
    <source>
        <strain evidence="6">SAG 1488-6</strain>
    </source>
</reference>
<name>A0ABY4E7H9_VITST</name>